<gene>
    <name evidence="1" type="ORF">PAPYR_5057</name>
</gene>
<sequence>MAAQERKSSIDKNNVVHMTEIHRACLRHEETARKQWDSHYGVLVDFYDQRAQILNPERPALTATTRAQSAAAIATAAARQQTPPPPSPEFLCNHFHTMRREITHDTMKNGSIAFVTTNSLYGANATKKLDTLPREKGIRQ</sequence>
<proteinExistence type="predicted"/>
<reference evidence="1" key="1">
    <citation type="journal article" date="2022" name="bioRxiv">
        <title>Genomics of Preaxostyla Flagellates Illuminates Evolutionary Transitions and the Path Towards Mitochondrial Loss.</title>
        <authorList>
            <person name="Novak L.V.F."/>
            <person name="Treitli S.C."/>
            <person name="Pyrih J."/>
            <person name="Halakuc P."/>
            <person name="Pipaliya S.V."/>
            <person name="Vacek V."/>
            <person name="Brzon O."/>
            <person name="Soukal P."/>
            <person name="Eme L."/>
            <person name="Dacks J.B."/>
            <person name="Karnkowska A."/>
            <person name="Elias M."/>
            <person name="Hampl V."/>
        </authorList>
    </citation>
    <scope>NUCLEOTIDE SEQUENCE</scope>
    <source>
        <strain evidence="1">RCP-MX</strain>
    </source>
</reference>
<dbReference type="InterPro" id="IPR020339">
    <property type="entry name" value="C20orf85-like"/>
</dbReference>
<dbReference type="Pfam" id="PF14945">
    <property type="entry name" value="LLC1"/>
    <property type="match status" value="1"/>
</dbReference>
<dbReference type="EMBL" id="JAPMOS010000023">
    <property type="protein sequence ID" value="KAJ4459006.1"/>
    <property type="molecule type" value="Genomic_DNA"/>
</dbReference>
<dbReference type="Proteomes" id="UP001141327">
    <property type="component" value="Unassembled WGS sequence"/>
</dbReference>
<accession>A0ABQ8UKQ7</accession>
<comment type="caution">
    <text evidence="1">The sequence shown here is derived from an EMBL/GenBank/DDBJ whole genome shotgun (WGS) entry which is preliminary data.</text>
</comment>
<name>A0ABQ8UKQ7_9EUKA</name>
<organism evidence="1 2">
    <name type="scientific">Paratrimastix pyriformis</name>
    <dbReference type="NCBI Taxonomy" id="342808"/>
    <lineage>
        <taxon>Eukaryota</taxon>
        <taxon>Metamonada</taxon>
        <taxon>Preaxostyla</taxon>
        <taxon>Paratrimastigidae</taxon>
        <taxon>Paratrimastix</taxon>
    </lineage>
</organism>
<evidence type="ECO:0000313" key="2">
    <source>
        <dbReference type="Proteomes" id="UP001141327"/>
    </source>
</evidence>
<evidence type="ECO:0000313" key="1">
    <source>
        <dbReference type="EMBL" id="KAJ4459006.1"/>
    </source>
</evidence>
<protein>
    <submittedName>
        <fullName evidence="1">Uncharacterized protein</fullName>
    </submittedName>
</protein>
<keyword evidence="2" id="KW-1185">Reference proteome</keyword>